<accession>A0A848M473</accession>
<evidence type="ECO:0000313" key="2">
    <source>
        <dbReference type="Proteomes" id="UP000565468"/>
    </source>
</evidence>
<gene>
    <name evidence="1" type="ORF">HII30_04365</name>
</gene>
<name>A0A848M473_PAELE</name>
<dbReference type="Proteomes" id="UP000565468">
    <property type="component" value="Unassembled WGS sequence"/>
</dbReference>
<keyword evidence="2" id="KW-1185">Reference proteome</keyword>
<organism evidence="1 2">
    <name type="scientific">Paenibacillus lemnae</name>
    <dbReference type="NCBI Taxonomy" id="1330551"/>
    <lineage>
        <taxon>Bacteria</taxon>
        <taxon>Bacillati</taxon>
        <taxon>Bacillota</taxon>
        <taxon>Bacilli</taxon>
        <taxon>Bacillales</taxon>
        <taxon>Paenibacillaceae</taxon>
        <taxon>Paenibacillus</taxon>
    </lineage>
</organism>
<reference evidence="1 2" key="1">
    <citation type="submission" date="2020-04" db="EMBL/GenBank/DDBJ databases">
        <title>Paenibacillus algicola sp. nov., a novel marine bacterium producing alginate lyase.</title>
        <authorList>
            <person name="Huang H."/>
        </authorList>
    </citation>
    <scope>NUCLEOTIDE SEQUENCE [LARGE SCALE GENOMIC DNA]</scope>
    <source>
        <strain evidence="1 2">L7-75</strain>
    </source>
</reference>
<dbReference type="AlphaFoldDB" id="A0A848M473"/>
<protein>
    <submittedName>
        <fullName evidence="1">Uncharacterized protein</fullName>
    </submittedName>
</protein>
<sequence length="181" mass="21333">MEKRRTLLLTFGHNLDHSNIHALVQDRLAKNKGGLQKDYFDPVLHKGAEVILNYRTIDTNFNRISDKYYLDDYHLTESQINGFQYSLQRLKGCHVFCEPRIRGHAYAVVKGIEFSFYVHRSLDGIDYLFPQYWEDANADQIVRRQLPKLPEHEQFLEMPAAISDAEKDEIKMSWILKLVEF</sequence>
<proteinExistence type="predicted"/>
<comment type="caution">
    <text evidence="1">The sequence shown here is derived from an EMBL/GenBank/DDBJ whole genome shotgun (WGS) entry which is preliminary data.</text>
</comment>
<dbReference type="EMBL" id="JABBPN010000003">
    <property type="protein sequence ID" value="NMO95020.1"/>
    <property type="molecule type" value="Genomic_DNA"/>
</dbReference>
<evidence type="ECO:0000313" key="1">
    <source>
        <dbReference type="EMBL" id="NMO95020.1"/>
    </source>
</evidence>